<feature type="region of interest" description="Disordered" evidence="1">
    <location>
        <begin position="1"/>
        <end position="74"/>
    </location>
</feature>
<comment type="caution">
    <text evidence="2">The sequence shown here is derived from an EMBL/GenBank/DDBJ whole genome shotgun (WGS) entry which is preliminary data.</text>
</comment>
<feature type="compositionally biased region" description="Basic and acidic residues" evidence="1">
    <location>
        <begin position="26"/>
        <end position="38"/>
    </location>
</feature>
<proteinExistence type="predicted"/>
<sequence length="122" mass="13354">MRNGRSDVRSPDPASLGTNSAISSRSAKDRYRPDDGSRLIDGMPPPSRNQRVPNGQPQSLPTPFLAPQHTTDSTMDALRRPVESVQFSSWTFTDRVEEAGLVPSLGTVGDGYDNAMRAVRRL</sequence>
<evidence type="ECO:0000313" key="3">
    <source>
        <dbReference type="Proteomes" id="UP001165136"/>
    </source>
</evidence>
<organism evidence="2 3">
    <name type="scientific">Amycolatopsis taiwanensis</name>
    <dbReference type="NCBI Taxonomy" id="342230"/>
    <lineage>
        <taxon>Bacteria</taxon>
        <taxon>Bacillati</taxon>
        <taxon>Actinomycetota</taxon>
        <taxon>Actinomycetes</taxon>
        <taxon>Pseudonocardiales</taxon>
        <taxon>Pseudonocardiaceae</taxon>
        <taxon>Amycolatopsis</taxon>
    </lineage>
</organism>
<accession>A0A9W6RCQ2</accession>
<feature type="compositionally biased region" description="Basic and acidic residues" evidence="1">
    <location>
        <begin position="1"/>
        <end position="10"/>
    </location>
</feature>
<name>A0A9W6RCQ2_9PSEU</name>
<feature type="compositionally biased region" description="Polar residues" evidence="1">
    <location>
        <begin position="16"/>
        <end position="25"/>
    </location>
</feature>
<protein>
    <submittedName>
        <fullName evidence="2">Uncharacterized protein</fullName>
    </submittedName>
</protein>
<evidence type="ECO:0000256" key="1">
    <source>
        <dbReference type="SAM" id="MobiDB-lite"/>
    </source>
</evidence>
<keyword evidence="3" id="KW-1185">Reference proteome</keyword>
<gene>
    <name evidence="2" type="ORF">Atai01_82560</name>
</gene>
<dbReference type="Proteomes" id="UP001165136">
    <property type="component" value="Unassembled WGS sequence"/>
</dbReference>
<reference evidence="2" key="1">
    <citation type="submission" date="2023-03" db="EMBL/GenBank/DDBJ databases">
        <title>Amycolatopsis taiwanensis NBRC 103393.</title>
        <authorList>
            <person name="Ichikawa N."/>
            <person name="Sato H."/>
            <person name="Tonouchi N."/>
        </authorList>
    </citation>
    <scope>NUCLEOTIDE SEQUENCE</scope>
    <source>
        <strain evidence="2">NBRC 103393</strain>
    </source>
</reference>
<dbReference type="EMBL" id="BSTI01000042">
    <property type="protein sequence ID" value="GLY71637.1"/>
    <property type="molecule type" value="Genomic_DNA"/>
</dbReference>
<evidence type="ECO:0000313" key="2">
    <source>
        <dbReference type="EMBL" id="GLY71637.1"/>
    </source>
</evidence>
<dbReference type="AlphaFoldDB" id="A0A9W6RCQ2"/>
<feature type="compositionally biased region" description="Polar residues" evidence="1">
    <location>
        <begin position="48"/>
        <end position="61"/>
    </location>
</feature>